<evidence type="ECO:0000259" key="6">
    <source>
        <dbReference type="PROSITE" id="PS51352"/>
    </source>
</evidence>
<dbReference type="PROSITE" id="PS51257">
    <property type="entry name" value="PROKAR_LIPOPROTEIN"/>
    <property type="match status" value="1"/>
</dbReference>
<dbReference type="GO" id="GO:0016491">
    <property type="term" value="F:oxidoreductase activity"/>
    <property type="evidence" value="ECO:0007669"/>
    <property type="project" value="UniProtKB-KW"/>
</dbReference>
<dbReference type="eggNOG" id="COG1651">
    <property type="taxonomic scope" value="Bacteria"/>
</dbReference>
<dbReference type="PROSITE" id="PS51352">
    <property type="entry name" value="THIOREDOXIN_2"/>
    <property type="match status" value="1"/>
</dbReference>
<dbReference type="OrthoDB" id="9780147at2"/>
<evidence type="ECO:0000313" key="8">
    <source>
        <dbReference type="Proteomes" id="UP000001660"/>
    </source>
</evidence>
<evidence type="ECO:0000256" key="1">
    <source>
        <dbReference type="ARBA" id="ARBA00022729"/>
    </source>
</evidence>
<dbReference type="Pfam" id="PF18312">
    <property type="entry name" value="ScsC_N"/>
    <property type="match status" value="1"/>
</dbReference>
<dbReference type="InterPro" id="IPR001853">
    <property type="entry name" value="DSBA-like_thioredoxin_dom"/>
</dbReference>
<dbReference type="PANTHER" id="PTHR13887:SF14">
    <property type="entry name" value="DISULFIDE BOND FORMATION PROTEIN D"/>
    <property type="match status" value="1"/>
</dbReference>
<evidence type="ECO:0000256" key="5">
    <source>
        <dbReference type="SAM" id="Coils"/>
    </source>
</evidence>
<dbReference type="HOGENOM" id="CLU_000288_47_4_0"/>
<dbReference type="InterPro" id="IPR013766">
    <property type="entry name" value="Thioredoxin_domain"/>
</dbReference>
<dbReference type="InterPro" id="IPR041205">
    <property type="entry name" value="ScsC_N"/>
</dbReference>
<dbReference type="CDD" id="cd03023">
    <property type="entry name" value="DsbA_Com1_like"/>
    <property type="match status" value="1"/>
</dbReference>
<dbReference type="KEGG" id="nde:NIDE3518"/>
<dbReference type="InterPro" id="IPR036249">
    <property type="entry name" value="Thioredoxin-like_sf"/>
</dbReference>
<gene>
    <name evidence="7" type="ORF">NIDE3518</name>
</gene>
<dbReference type="EMBL" id="FP929003">
    <property type="protein sequence ID" value="CBK43203.1"/>
    <property type="molecule type" value="Genomic_DNA"/>
</dbReference>
<feature type="coiled-coil region" evidence="5">
    <location>
        <begin position="61"/>
        <end position="90"/>
    </location>
</feature>
<feature type="domain" description="Thioredoxin" evidence="6">
    <location>
        <begin position="50"/>
        <end position="252"/>
    </location>
</feature>
<dbReference type="STRING" id="330214.NIDE3518"/>
<organism evidence="7 8">
    <name type="scientific">Nitrospira defluvii</name>
    <dbReference type="NCBI Taxonomy" id="330214"/>
    <lineage>
        <taxon>Bacteria</taxon>
        <taxon>Pseudomonadati</taxon>
        <taxon>Nitrospirota</taxon>
        <taxon>Nitrospiria</taxon>
        <taxon>Nitrospirales</taxon>
        <taxon>Nitrospiraceae</taxon>
        <taxon>Nitrospira</taxon>
    </lineage>
</organism>
<keyword evidence="2" id="KW-0560">Oxidoreductase</keyword>
<evidence type="ECO:0000313" key="7">
    <source>
        <dbReference type="EMBL" id="CBK43203.1"/>
    </source>
</evidence>
<name>D8PIW6_9BACT</name>
<dbReference type="PANTHER" id="PTHR13887">
    <property type="entry name" value="GLUTATHIONE S-TRANSFERASE KAPPA"/>
    <property type="match status" value="1"/>
</dbReference>
<keyword evidence="8" id="KW-1185">Reference proteome</keyword>
<keyword evidence="4" id="KW-0676">Redox-active center</keyword>
<dbReference type="AlphaFoldDB" id="D8PIW6"/>
<dbReference type="Proteomes" id="UP000001660">
    <property type="component" value="Chromosome"/>
</dbReference>
<evidence type="ECO:0000256" key="2">
    <source>
        <dbReference type="ARBA" id="ARBA00023002"/>
    </source>
</evidence>
<reference evidence="7 8" key="1">
    <citation type="journal article" date="2010" name="Proc. Natl. Acad. Sci. U.S.A.">
        <title>A Nitrospira metagenome illuminates the physiology and evolution of globally important nitrite-oxidizing bacteria.</title>
        <authorList>
            <person name="Lucker S."/>
            <person name="Wagner M."/>
            <person name="Maixner F."/>
            <person name="Pelletier E."/>
            <person name="Koch H."/>
            <person name="Vacherie B."/>
            <person name="Rattei T."/>
            <person name="Sinninghe Damste J."/>
            <person name="Spieck E."/>
            <person name="Le Paslier D."/>
            <person name="Daims H."/>
        </authorList>
    </citation>
    <scope>NUCLEOTIDE SEQUENCE [LARGE SCALE GENOMIC DNA]</scope>
</reference>
<evidence type="ECO:0000256" key="3">
    <source>
        <dbReference type="ARBA" id="ARBA00023157"/>
    </source>
</evidence>
<protein>
    <submittedName>
        <fullName evidence="7">Putative Oxidoreductase, DsbA-like</fullName>
    </submittedName>
</protein>
<accession>D8PIW6</accession>
<keyword evidence="5" id="KW-0175">Coiled coil</keyword>
<dbReference type="Gene3D" id="3.40.30.10">
    <property type="entry name" value="Glutaredoxin"/>
    <property type="match status" value="1"/>
</dbReference>
<keyword evidence="1" id="KW-0732">Signal</keyword>
<keyword evidence="3" id="KW-1015">Disulfide bond</keyword>
<dbReference type="Pfam" id="PF01323">
    <property type="entry name" value="DSBA"/>
    <property type="match status" value="1"/>
</dbReference>
<dbReference type="SUPFAM" id="SSF52833">
    <property type="entry name" value="Thioredoxin-like"/>
    <property type="match status" value="1"/>
</dbReference>
<proteinExistence type="predicted"/>
<sequence>MNPGSDRLLLSLGFALAACTFLSPVEVRAAGPSGEPLTRQALEQMIEQYIRTHPEVIEQSLQSLENKRAAEEQERQKAALATHQQELLNDPASPVSGNPAGDVTVVEFFDYRCGYCKRAASALTQLQQSDARVRVVYKDFPILGETSELAAKAALASNLQGKHRAFHEALLATKDDLTKEQLFRIAAEAGVDVNRLDQDMTRPEWQPILDRNRALAKTLGISGTPAFIVGNDLVPGALDLKTLQELVAHKRKQ</sequence>
<evidence type="ECO:0000256" key="4">
    <source>
        <dbReference type="ARBA" id="ARBA00023284"/>
    </source>
</evidence>